<organism evidence="15 16">
    <name type="scientific">Coccomyxa subellipsoidea</name>
    <dbReference type="NCBI Taxonomy" id="248742"/>
    <lineage>
        <taxon>Eukaryota</taxon>
        <taxon>Viridiplantae</taxon>
        <taxon>Chlorophyta</taxon>
        <taxon>core chlorophytes</taxon>
        <taxon>Trebouxiophyceae</taxon>
        <taxon>Trebouxiophyceae incertae sedis</taxon>
        <taxon>Coccomyxaceae</taxon>
        <taxon>Coccomyxa</taxon>
    </lineage>
</organism>
<dbReference type="InterPro" id="IPR035587">
    <property type="entry name" value="DUS-like_FMN-bd"/>
</dbReference>
<evidence type="ECO:0000259" key="14">
    <source>
        <dbReference type="Pfam" id="PF01207"/>
    </source>
</evidence>
<protein>
    <recommendedName>
        <fullName evidence="3">tRNA-dihydrouridine(47) synthase [NAD(P)(+)]</fullName>
        <ecNumber evidence="3">1.3.1.89</ecNumber>
    </recommendedName>
</protein>
<dbReference type="PROSITE" id="PS01136">
    <property type="entry name" value="UPF0034"/>
    <property type="match status" value="1"/>
</dbReference>
<dbReference type="Gene3D" id="3.20.20.70">
    <property type="entry name" value="Aldolase class I"/>
    <property type="match status" value="1"/>
</dbReference>
<feature type="region of interest" description="Disordered" evidence="13">
    <location>
        <begin position="429"/>
        <end position="448"/>
    </location>
</feature>
<evidence type="ECO:0000256" key="11">
    <source>
        <dbReference type="ARBA" id="ARBA00049447"/>
    </source>
</evidence>
<sequence length="448" mass="49485">MHLLAKGGRAVLPILYCATATESSVHVGTPVMAEPSTSTSGRQPSDATEDKHIAKLTEEQLGRNQELLERLRGKLILAPLTRGGNLPFRRLCADFGAEVTMSEMSFARHLLKGDPLERARLKRSANEACFGFQIATNNIGEGVGAGKMAIEAGASWLDLNCGCPIYEATKRGLGSALLRNPRKLARLVAGIAQGIDLPLTVKVRTGTSSSKINVQQVVSFLQDAGAAAVIVHGRTAEQRYKKPADWSLLTDVAQSHDVPVIGNGDILTYYEAQQRLNDSGCLTHMVGRGALIKPWIFQEVKEGRELNLDASERLGIYRRLVSHMKEHFGDDAKGRRKAFYFLPWHFDFFCRYRYLPEDVFRSSSQERPLIGQRMDIAAADLGEELDSLPLLERTLRCQSPDAHAEIAATLWDSSSDEEARAALEQLADQKLSEWENNDSDREEQVAEG</sequence>
<evidence type="ECO:0000256" key="1">
    <source>
        <dbReference type="ARBA" id="ARBA00001917"/>
    </source>
</evidence>
<dbReference type="Pfam" id="PF01207">
    <property type="entry name" value="Dus"/>
    <property type="match status" value="1"/>
</dbReference>
<evidence type="ECO:0000256" key="8">
    <source>
        <dbReference type="ARBA" id="ARBA00023002"/>
    </source>
</evidence>
<comment type="catalytic activity">
    <reaction evidence="10">
        <text>a 5,6-dihydrouridine in mRNA + NAD(+) = a uridine in mRNA + NADH + H(+)</text>
        <dbReference type="Rhea" id="RHEA:69851"/>
        <dbReference type="Rhea" id="RHEA-COMP:14658"/>
        <dbReference type="Rhea" id="RHEA-COMP:17789"/>
        <dbReference type="ChEBI" id="CHEBI:15378"/>
        <dbReference type="ChEBI" id="CHEBI:57540"/>
        <dbReference type="ChEBI" id="CHEBI:57945"/>
        <dbReference type="ChEBI" id="CHEBI:65315"/>
        <dbReference type="ChEBI" id="CHEBI:74443"/>
    </reaction>
    <physiologicalReaction direction="right-to-left" evidence="10">
        <dbReference type="Rhea" id="RHEA:69853"/>
    </physiologicalReaction>
</comment>
<accession>A0ABR2YXV9</accession>
<comment type="catalytic activity">
    <reaction evidence="9">
        <text>5,6-dihydrouridine(47) in tRNA + NAD(+) = uridine(47) in tRNA + NADH + H(+)</text>
        <dbReference type="Rhea" id="RHEA:53364"/>
        <dbReference type="Rhea" id="RHEA-COMP:13539"/>
        <dbReference type="Rhea" id="RHEA-COMP:13540"/>
        <dbReference type="ChEBI" id="CHEBI:15378"/>
        <dbReference type="ChEBI" id="CHEBI:57540"/>
        <dbReference type="ChEBI" id="CHEBI:57945"/>
        <dbReference type="ChEBI" id="CHEBI:65315"/>
        <dbReference type="ChEBI" id="CHEBI:74443"/>
        <dbReference type="EC" id="1.3.1.89"/>
    </reaction>
    <physiologicalReaction direction="right-to-left" evidence="9">
        <dbReference type="Rhea" id="RHEA:53366"/>
    </physiologicalReaction>
</comment>
<evidence type="ECO:0000256" key="2">
    <source>
        <dbReference type="ARBA" id="ARBA00005451"/>
    </source>
</evidence>
<feature type="region of interest" description="Disordered" evidence="13">
    <location>
        <begin position="28"/>
        <end position="49"/>
    </location>
</feature>
<feature type="compositionally biased region" description="Polar residues" evidence="13">
    <location>
        <begin position="35"/>
        <end position="46"/>
    </location>
</feature>
<keyword evidence="4" id="KW-0285">Flavoprotein</keyword>
<evidence type="ECO:0000256" key="10">
    <source>
        <dbReference type="ARBA" id="ARBA00048342"/>
    </source>
</evidence>
<feature type="compositionally biased region" description="Basic and acidic residues" evidence="13">
    <location>
        <begin position="430"/>
        <end position="448"/>
    </location>
</feature>
<evidence type="ECO:0000256" key="9">
    <source>
        <dbReference type="ARBA" id="ARBA00048266"/>
    </source>
</evidence>
<comment type="similarity">
    <text evidence="2">Belongs to the Dus family. Dus3 subfamily.</text>
</comment>
<keyword evidence="6" id="KW-0819">tRNA processing</keyword>
<evidence type="ECO:0000313" key="16">
    <source>
        <dbReference type="Proteomes" id="UP001491310"/>
    </source>
</evidence>
<evidence type="ECO:0000256" key="13">
    <source>
        <dbReference type="SAM" id="MobiDB-lite"/>
    </source>
</evidence>
<dbReference type="PANTHER" id="PTHR45846">
    <property type="entry name" value="TRNA-DIHYDROURIDINE(47) SYNTHASE [NAD(P)(+)]-LIKE"/>
    <property type="match status" value="1"/>
</dbReference>
<reference evidence="15 16" key="1">
    <citation type="journal article" date="2024" name="Nat. Commun.">
        <title>Phylogenomics reveals the evolutionary origins of lichenization in chlorophyte algae.</title>
        <authorList>
            <person name="Puginier C."/>
            <person name="Libourel C."/>
            <person name="Otte J."/>
            <person name="Skaloud P."/>
            <person name="Haon M."/>
            <person name="Grisel S."/>
            <person name="Petersen M."/>
            <person name="Berrin J.G."/>
            <person name="Delaux P.M."/>
            <person name="Dal Grande F."/>
            <person name="Keller J."/>
        </authorList>
    </citation>
    <scope>NUCLEOTIDE SEQUENCE [LARGE SCALE GENOMIC DNA]</scope>
    <source>
        <strain evidence="15 16">SAG 216-7</strain>
    </source>
</reference>
<dbReference type="SUPFAM" id="SSF51395">
    <property type="entry name" value="FMN-linked oxidoreductases"/>
    <property type="match status" value="1"/>
</dbReference>
<feature type="domain" description="DUS-like FMN-binding" evidence="14">
    <location>
        <begin position="77"/>
        <end position="345"/>
    </location>
</feature>
<keyword evidence="16" id="KW-1185">Reference proteome</keyword>
<evidence type="ECO:0000256" key="3">
    <source>
        <dbReference type="ARBA" id="ARBA00012376"/>
    </source>
</evidence>
<dbReference type="PANTHER" id="PTHR45846:SF1">
    <property type="entry name" value="TRNA-DIHYDROURIDINE(47) SYNTHASE [NAD(P)(+)]-LIKE"/>
    <property type="match status" value="1"/>
</dbReference>
<evidence type="ECO:0000256" key="7">
    <source>
        <dbReference type="ARBA" id="ARBA00022857"/>
    </source>
</evidence>
<dbReference type="InterPro" id="IPR013785">
    <property type="entry name" value="Aldolase_TIM"/>
</dbReference>
<dbReference type="Proteomes" id="UP001491310">
    <property type="component" value="Unassembled WGS sequence"/>
</dbReference>
<evidence type="ECO:0000256" key="5">
    <source>
        <dbReference type="ARBA" id="ARBA00022643"/>
    </source>
</evidence>
<comment type="catalytic activity">
    <reaction evidence="12">
        <text>5,6-dihydrouridine(47) in tRNA + NADP(+) = uridine(47) in tRNA + NADPH + H(+)</text>
        <dbReference type="Rhea" id="RHEA:53360"/>
        <dbReference type="Rhea" id="RHEA-COMP:13539"/>
        <dbReference type="Rhea" id="RHEA-COMP:13540"/>
        <dbReference type="ChEBI" id="CHEBI:15378"/>
        <dbReference type="ChEBI" id="CHEBI:57783"/>
        <dbReference type="ChEBI" id="CHEBI:58349"/>
        <dbReference type="ChEBI" id="CHEBI:65315"/>
        <dbReference type="ChEBI" id="CHEBI:74443"/>
        <dbReference type="EC" id="1.3.1.89"/>
    </reaction>
    <physiologicalReaction direction="right-to-left" evidence="12">
        <dbReference type="Rhea" id="RHEA:53362"/>
    </physiologicalReaction>
</comment>
<comment type="catalytic activity">
    <reaction evidence="11">
        <text>a 5,6-dihydrouridine in mRNA + NADP(+) = a uridine in mRNA + NADPH + H(+)</text>
        <dbReference type="Rhea" id="RHEA:69855"/>
        <dbReference type="Rhea" id="RHEA-COMP:14658"/>
        <dbReference type="Rhea" id="RHEA-COMP:17789"/>
        <dbReference type="ChEBI" id="CHEBI:15378"/>
        <dbReference type="ChEBI" id="CHEBI:57783"/>
        <dbReference type="ChEBI" id="CHEBI:58349"/>
        <dbReference type="ChEBI" id="CHEBI:65315"/>
        <dbReference type="ChEBI" id="CHEBI:74443"/>
    </reaction>
    <physiologicalReaction direction="right-to-left" evidence="11">
        <dbReference type="Rhea" id="RHEA:69857"/>
    </physiologicalReaction>
</comment>
<dbReference type="EC" id="1.3.1.89" evidence="3"/>
<evidence type="ECO:0000256" key="6">
    <source>
        <dbReference type="ARBA" id="ARBA00022694"/>
    </source>
</evidence>
<evidence type="ECO:0000256" key="4">
    <source>
        <dbReference type="ARBA" id="ARBA00022630"/>
    </source>
</evidence>
<comment type="cofactor">
    <cofactor evidence="1">
        <name>FMN</name>
        <dbReference type="ChEBI" id="CHEBI:58210"/>
    </cofactor>
</comment>
<evidence type="ECO:0000256" key="12">
    <source>
        <dbReference type="ARBA" id="ARBA00049513"/>
    </source>
</evidence>
<comment type="caution">
    <text evidence="15">The sequence shown here is derived from an EMBL/GenBank/DDBJ whole genome shotgun (WGS) entry which is preliminary data.</text>
</comment>
<keyword evidence="5" id="KW-0288">FMN</keyword>
<keyword evidence="7" id="KW-0521">NADP</keyword>
<evidence type="ECO:0000313" key="15">
    <source>
        <dbReference type="EMBL" id="KAK9916560.1"/>
    </source>
</evidence>
<gene>
    <name evidence="15" type="ORF">WJX75_004239</name>
</gene>
<dbReference type="CDD" id="cd02801">
    <property type="entry name" value="DUS_like_FMN"/>
    <property type="match status" value="1"/>
</dbReference>
<dbReference type="InterPro" id="IPR018517">
    <property type="entry name" value="tRNA_hU_synthase_CS"/>
</dbReference>
<proteinExistence type="inferred from homology"/>
<name>A0ABR2YXV9_9CHLO</name>
<keyword evidence="8" id="KW-0560">Oxidoreductase</keyword>
<dbReference type="EMBL" id="JALJOT010000003">
    <property type="protein sequence ID" value="KAK9916560.1"/>
    <property type="molecule type" value="Genomic_DNA"/>
</dbReference>